<protein>
    <recommendedName>
        <fullName evidence="8">Inositol-1-monophosphatase</fullName>
        <ecNumber evidence="8">3.1.3.25</ecNumber>
    </recommendedName>
</protein>
<dbReference type="Gene3D" id="3.30.540.10">
    <property type="entry name" value="Fructose-1,6-Bisphosphatase, subunit A, domain 1"/>
    <property type="match status" value="1"/>
</dbReference>
<name>A0A058Z9W7_FONAL</name>
<evidence type="ECO:0000256" key="7">
    <source>
        <dbReference type="PIRSR" id="PIRSR600760-2"/>
    </source>
</evidence>
<organism evidence="9">
    <name type="scientific">Fonticula alba</name>
    <name type="common">Slime mold</name>
    <dbReference type="NCBI Taxonomy" id="691883"/>
    <lineage>
        <taxon>Eukaryota</taxon>
        <taxon>Rotosphaerida</taxon>
        <taxon>Fonticulaceae</taxon>
        <taxon>Fonticula</taxon>
    </lineage>
</organism>
<dbReference type="Pfam" id="PF00459">
    <property type="entry name" value="Inositol_P"/>
    <property type="match status" value="2"/>
</dbReference>
<feature type="binding site" evidence="7">
    <location>
        <position position="116"/>
    </location>
    <ligand>
        <name>Mg(2+)</name>
        <dbReference type="ChEBI" id="CHEBI:18420"/>
        <label>1</label>
        <note>catalytic</note>
    </ligand>
</feature>
<proteinExistence type="inferred from homology"/>
<dbReference type="InterPro" id="IPR020583">
    <property type="entry name" value="Inositol_monoP_metal-BS"/>
</dbReference>
<dbReference type="EC" id="3.1.3.25" evidence="8"/>
<evidence type="ECO:0000256" key="1">
    <source>
        <dbReference type="ARBA" id="ARBA00001033"/>
    </source>
</evidence>
<comment type="similarity">
    <text evidence="3 8">Belongs to the inositol monophosphatase superfamily.</text>
</comment>
<evidence type="ECO:0000256" key="2">
    <source>
        <dbReference type="ARBA" id="ARBA00001946"/>
    </source>
</evidence>
<dbReference type="GO" id="GO:0046854">
    <property type="term" value="P:phosphatidylinositol phosphate biosynthetic process"/>
    <property type="evidence" value="ECO:0007669"/>
    <property type="project" value="InterPro"/>
</dbReference>
<dbReference type="PROSITE" id="PS00630">
    <property type="entry name" value="IMP_2"/>
    <property type="match status" value="1"/>
</dbReference>
<dbReference type="GO" id="GO:0046872">
    <property type="term" value="F:metal ion binding"/>
    <property type="evidence" value="ECO:0007669"/>
    <property type="project" value="UniProtKB-KW"/>
</dbReference>
<evidence type="ECO:0000256" key="4">
    <source>
        <dbReference type="ARBA" id="ARBA00022723"/>
    </source>
</evidence>
<sequence>MAIPFTLQPGDPSLADVALLAREAGSLIRKALSPSALGAFGGSVGDDGGRSLAASKTSGNDLVTETDKAVERLIISRIRARFPATGPGAHAILAEESSTEESTLTDAPTWIIDPVDGTTNFAHGFPFTCVSIGFARGKTVLLGAVYAPALDELFTAERGRGAFLNGCPIRVSGSVDIHRSLISTGFHAYIVGEERASGQYQAHALPGGGRGGPALPTTTTAADVSAIAMAPPGVGSAAPPAPGLPSLPSSPAIDSALWNLRAALVLGRDVRRAGAAALDMCYVACGRLDMYFEAGPREWDFAAGQVIVEEAGGYVCDFTGRHAGSPASDQHPDRVGPFDLGSRQVVAAASRQLAESICPYLVLPR</sequence>
<accession>A0A058Z9W7</accession>
<feature type="binding site" evidence="7">
    <location>
        <position position="300"/>
    </location>
    <ligand>
        <name>Mg(2+)</name>
        <dbReference type="ChEBI" id="CHEBI:18420"/>
        <label>1</label>
        <note>catalytic</note>
    </ligand>
</feature>
<dbReference type="UniPathway" id="UPA00823">
    <property type="reaction ID" value="UER00788"/>
</dbReference>
<dbReference type="PRINTS" id="PR00377">
    <property type="entry name" value="IMPHPHTASES"/>
</dbReference>
<dbReference type="STRING" id="691883.A0A058Z9W7"/>
<dbReference type="GeneID" id="20527804"/>
<dbReference type="Proteomes" id="UP000030693">
    <property type="component" value="Unassembled WGS sequence"/>
</dbReference>
<evidence type="ECO:0000256" key="5">
    <source>
        <dbReference type="ARBA" id="ARBA00022801"/>
    </source>
</evidence>
<keyword evidence="5 8" id="KW-0378">Hydrolase</keyword>
<dbReference type="FunFam" id="3.30.540.10:FF:000004">
    <property type="entry name" value="Inositol-1-monophosphatase"/>
    <property type="match status" value="1"/>
</dbReference>
<keyword evidence="6 7" id="KW-0460">Magnesium</keyword>
<comment type="cofactor">
    <cofactor evidence="2 7 8">
        <name>Mg(2+)</name>
        <dbReference type="ChEBI" id="CHEBI:18420"/>
    </cofactor>
</comment>
<evidence type="ECO:0000256" key="6">
    <source>
        <dbReference type="ARBA" id="ARBA00022842"/>
    </source>
</evidence>
<gene>
    <name evidence="9" type="ORF">H696_03079</name>
</gene>
<dbReference type="EMBL" id="KB932204">
    <property type="protein sequence ID" value="KCV70728.1"/>
    <property type="molecule type" value="Genomic_DNA"/>
</dbReference>
<evidence type="ECO:0000313" key="9">
    <source>
        <dbReference type="EMBL" id="KCV70728.1"/>
    </source>
</evidence>
<dbReference type="InterPro" id="IPR020550">
    <property type="entry name" value="Inositol_monophosphatase_CS"/>
</dbReference>
<dbReference type="GO" id="GO:0007165">
    <property type="term" value="P:signal transduction"/>
    <property type="evidence" value="ECO:0007669"/>
    <property type="project" value="TreeGrafter"/>
</dbReference>
<dbReference type="OrthoDB" id="10254945at2759"/>
<dbReference type="PROSITE" id="PS00629">
    <property type="entry name" value="IMP_1"/>
    <property type="match status" value="1"/>
</dbReference>
<comment type="catalytic activity">
    <reaction evidence="1 8">
        <text>a myo-inositol phosphate + H2O = myo-inositol + phosphate</text>
        <dbReference type="Rhea" id="RHEA:24056"/>
        <dbReference type="ChEBI" id="CHEBI:15377"/>
        <dbReference type="ChEBI" id="CHEBI:17268"/>
        <dbReference type="ChEBI" id="CHEBI:43474"/>
        <dbReference type="ChEBI" id="CHEBI:84139"/>
        <dbReference type="EC" id="3.1.3.25"/>
    </reaction>
</comment>
<dbReference type="CDD" id="cd01639">
    <property type="entry name" value="IMPase"/>
    <property type="match status" value="1"/>
</dbReference>
<keyword evidence="4 7" id="KW-0479">Metal-binding</keyword>
<dbReference type="eggNOG" id="KOG2951">
    <property type="taxonomic scope" value="Eukaryota"/>
</dbReference>
<dbReference type="AlphaFoldDB" id="A0A058Z9W7"/>
<feature type="binding site" evidence="7">
    <location>
        <position position="113"/>
    </location>
    <ligand>
        <name>Mg(2+)</name>
        <dbReference type="ChEBI" id="CHEBI:18420"/>
        <label>1</label>
        <note>catalytic</note>
    </ligand>
</feature>
<dbReference type="PANTHER" id="PTHR20854:SF4">
    <property type="entry name" value="INOSITOL-1-MONOPHOSPHATASE-RELATED"/>
    <property type="match status" value="1"/>
</dbReference>
<dbReference type="InterPro" id="IPR033942">
    <property type="entry name" value="IMPase"/>
</dbReference>
<comment type="pathway">
    <text evidence="8">Polyol metabolism; myo-inositol biosynthesis; myo-inositol from D-glucose 6-phosphate: step 2/2.</text>
</comment>
<dbReference type="SUPFAM" id="SSF56655">
    <property type="entry name" value="Carbohydrate phosphatase"/>
    <property type="match status" value="1"/>
</dbReference>
<dbReference type="GO" id="GO:0006021">
    <property type="term" value="P:inositol biosynthetic process"/>
    <property type="evidence" value="ECO:0007669"/>
    <property type="project" value="UniProtKB-UniPathway"/>
</dbReference>
<dbReference type="GO" id="GO:0008934">
    <property type="term" value="F:inositol monophosphate 1-phosphatase activity"/>
    <property type="evidence" value="ECO:0007669"/>
    <property type="project" value="InterPro"/>
</dbReference>
<dbReference type="PANTHER" id="PTHR20854">
    <property type="entry name" value="INOSITOL MONOPHOSPHATASE"/>
    <property type="match status" value="1"/>
</dbReference>
<evidence type="ECO:0000313" key="10">
    <source>
        <dbReference type="Proteomes" id="UP000030693"/>
    </source>
</evidence>
<evidence type="ECO:0000256" key="3">
    <source>
        <dbReference type="ARBA" id="ARBA00009759"/>
    </source>
</evidence>
<keyword evidence="10" id="KW-1185">Reference proteome</keyword>
<dbReference type="Gene3D" id="3.40.190.80">
    <property type="match status" value="1"/>
</dbReference>
<evidence type="ECO:0000256" key="8">
    <source>
        <dbReference type="RuleBase" id="RU364068"/>
    </source>
</evidence>
<dbReference type="InterPro" id="IPR000760">
    <property type="entry name" value="Inositol_monophosphatase-like"/>
</dbReference>
<reference evidence="9" key="1">
    <citation type="submission" date="2013-04" db="EMBL/GenBank/DDBJ databases">
        <title>The Genome Sequence of Fonticula alba ATCC 38817.</title>
        <authorList>
            <consortium name="The Broad Institute Genomics Platform"/>
            <person name="Russ C."/>
            <person name="Cuomo C."/>
            <person name="Burger G."/>
            <person name="Gray M.W."/>
            <person name="Holland P.W.H."/>
            <person name="King N."/>
            <person name="Lang F.B.F."/>
            <person name="Roger A.J."/>
            <person name="Ruiz-Trillo I."/>
            <person name="Brown M."/>
            <person name="Walker B."/>
            <person name="Young S."/>
            <person name="Zeng Q."/>
            <person name="Gargeya S."/>
            <person name="Fitzgerald M."/>
            <person name="Haas B."/>
            <person name="Abouelleil A."/>
            <person name="Allen A.W."/>
            <person name="Alvarado L."/>
            <person name="Arachchi H.M."/>
            <person name="Berlin A.M."/>
            <person name="Chapman S.B."/>
            <person name="Gainer-Dewar J."/>
            <person name="Goldberg J."/>
            <person name="Griggs A."/>
            <person name="Gujja S."/>
            <person name="Hansen M."/>
            <person name="Howarth C."/>
            <person name="Imamovic A."/>
            <person name="Ireland A."/>
            <person name="Larimer J."/>
            <person name="McCowan C."/>
            <person name="Murphy C."/>
            <person name="Pearson M."/>
            <person name="Poon T.W."/>
            <person name="Priest M."/>
            <person name="Roberts A."/>
            <person name="Saif S."/>
            <person name="Shea T."/>
            <person name="Sisk P."/>
            <person name="Sykes S."/>
            <person name="Wortman J."/>
            <person name="Nusbaum C."/>
            <person name="Birren B."/>
        </authorList>
    </citation>
    <scope>NUCLEOTIDE SEQUENCE [LARGE SCALE GENOMIC DNA]</scope>
    <source>
        <strain evidence="9">ATCC 38817</strain>
    </source>
</reference>
<dbReference type="OMA" id="PWDYCAG"/>
<feature type="binding site" evidence="7">
    <location>
        <position position="95"/>
    </location>
    <ligand>
        <name>Mg(2+)</name>
        <dbReference type="ChEBI" id="CHEBI:18420"/>
        <label>1</label>
        <note>catalytic</note>
    </ligand>
</feature>
<dbReference type="RefSeq" id="XP_009495244.1">
    <property type="nucleotide sequence ID" value="XM_009496969.1"/>
</dbReference>